<protein>
    <submittedName>
        <fullName evidence="1 2">Uncharacterized protein</fullName>
    </submittedName>
</protein>
<evidence type="ECO:0000313" key="2">
    <source>
        <dbReference type="EnsemblPlants" id="PAC:32970255.CDS.1"/>
    </source>
</evidence>
<gene>
    <name evidence="1" type="ORF">PHYPA_000788</name>
</gene>
<sequence length="68" mass="8095">MRYHCQNDVLYPDGGSDKVLQLIYTRPLVMFREALRRGYKEPKHSQNNYLLRVLQTRLILTALQFPDT</sequence>
<name>A0A2K1L8N7_PHYPA</name>
<evidence type="ECO:0000313" key="1">
    <source>
        <dbReference type="EMBL" id="PNR62364.1"/>
    </source>
</evidence>
<dbReference type="EMBL" id="ABEU02000001">
    <property type="protein sequence ID" value="PNR62364.1"/>
    <property type="molecule type" value="Genomic_DNA"/>
</dbReference>
<reference evidence="1 3" key="2">
    <citation type="journal article" date="2018" name="Plant J.">
        <title>The Physcomitrella patens chromosome-scale assembly reveals moss genome structure and evolution.</title>
        <authorList>
            <person name="Lang D."/>
            <person name="Ullrich K.K."/>
            <person name="Murat F."/>
            <person name="Fuchs J."/>
            <person name="Jenkins J."/>
            <person name="Haas F.B."/>
            <person name="Piednoel M."/>
            <person name="Gundlach H."/>
            <person name="Van Bel M."/>
            <person name="Meyberg R."/>
            <person name="Vives C."/>
            <person name="Morata J."/>
            <person name="Symeonidi A."/>
            <person name="Hiss M."/>
            <person name="Muchero W."/>
            <person name="Kamisugi Y."/>
            <person name="Saleh O."/>
            <person name="Blanc G."/>
            <person name="Decker E.L."/>
            <person name="van Gessel N."/>
            <person name="Grimwood J."/>
            <person name="Hayes R.D."/>
            <person name="Graham S.W."/>
            <person name="Gunter L.E."/>
            <person name="McDaniel S.F."/>
            <person name="Hoernstein S.N.W."/>
            <person name="Larsson A."/>
            <person name="Li F.W."/>
            <person name="Perroud P.F."/>
            <person name="Phillips J."/>
            <person name="Ranjan P."/>
            <person name="Rokshar D.S."/>
            <person name="Rothfels C.J."/>
            <person name="Schneider L."/>
            <person name="Shu S."/>
            <person name="Stevenson D.W."/>
            <person name="Thummler F."/>
            <person name="Tillich M."/>
            <person name="Villarreal Aguilar J.C."/>
            <person name="Widiez T."/>
            <person name="Wong G.K."/>
            <person name="Wymore A."/>
            <person name="Zhang Y."/>
            <person name="Zimmer A.D."/>
            <person name="Quatrano R.S."/>
            <person name="Mayer K.F.X."/>
            <person name="Goodstein D."/>
            <person name="Casacuberta J.M."/>
            <person name="Vandepoele K."/>
            <person name="Reski R."/>
            <person name="Cuming A.C."/>
            <person name="Tuskan G.A."/>
            <person name="Maumus F."/>
            <person name="Salse J."/>
            <person name="Schmutz J."/>
            <person name="Rensing S.A."/>
        </authorList>
    </citation>
    <scope>NUCLEOTIDE SEQUENCE [LARGE SCALE GENOMIC DNA]</scope>
    <source>
        <strain evidence="2 3">cv. Gransden 2004</strain>
    </source>
</reference>
<accession>A0A2K1L8N7</accession>
<dbReference type="EnsemblPlants" id="Pp3c1_18139V3.1">
    <property type="protein sequence ID" value="PAC:32970255.CDS.1"/>
    <property type="gene ID" value="Pp3c1_18139"/>
</dbReference>
<reference evidence="1 3" key="1">
    <citation type="journal article" date="2008" name="Science">
        <title>The Physcomitrella genome reveals evolutionary insights into the conquest of land by plants.</title>
        <authorList>
            <person name="Rensing S."/>
            <person name="Lang D."/>
            <person name="Zimmer A."/>
            <person name="Terry A."/>
            <person name="Salamov A."/>
            <person name="Shapiro H."/>
            <person name="Nishiyama T."/>
            <person name="Perroud P.-F."/>
            <person name="Lindquist E."/>
            <person name="Kamisugi Y."/>
            <person name="Tanahashi T."/>
            <person name="Sakakibara K."/>
            <person name="Fujita T."/>
            <person name="Oishi K."/>
            <person name="Shin-I T."/>
            <person name="Kuroki Y."/>
            <person name="Toyoda A."/>
            <person name="Suzuki Y."/>
            <person name="Hashimoto A."/>
            <person name="Yamaguchi K."/>
            <person name="Sugano A."/>
            <person name="Kohara Y."/>
            <person name="Fujiyama A."/>
            <person name="Anterola A."/>
            <person name="Aoki S."/>
            <person name="Ashton N."/>
            <person name="Barbazuk W.B."/>
            <person name="Barker E."/>
            <person name="Bennetzen J."/>
            <person name="Bezanilla M."/>
            <person name="Blankenship R."/>
            <person name="Cho S.H."/>
            <person name="Dutcher S."/>
            <person name="Estelle M."/>
            <person name="Fawcett J.A."/>
            <person name="Gundlach H."/>
            <person name="Hanada K."/>
            <person name="Heyl A."/>
            <person name="Hicks K.A."/>
            <person name="Hugh J."/>
            <person name="Lohr M."/>
            <person name="Mayer K."/>
            <person name="Melkozernov A."/>
            <person name="Murata T."/>
            <person name="Nelson D."/>
            <person name="Pils B."/>
            <person name="Prigge M."/>
            <person name="Reiss B."/>
            <person name="Renner T."/>
            <person name="Rombauts S."/>
            <person name="Rushton P."/>
            <person name="Sanderfoot A."/>
            <person name="Schween G."/>
            <person name="Shiu S.-H."/>
            <person name="Stueber K."/>
            <person name="Theodoulou F.L."/>
            <person name="Tu H."/>
            <person name="Van de Peer Y."/>
            <person name="Verrier P.J."/>
            <person name="Waters E."/>
            <person name="Wood A."/>
            <person name="Yang L."/>
            <person name="Cove D."/>
            <person name="Cuming A."/>
            <person name="Hasebe M."/>
            <person name="Lucas S."/>
            <person name="Mishler D.B."/>
            <person name="Reski R."/>
            <person name="Grigoriev I."/>
            <person name="Quatrano R.S."/>
            <person name="Boore J.L."/>
        </authorList>
    </citation>
    <scope>NUCLEOTIDE SEQUENCE [LARGE SCALE GENOMIC DNA]</scope>
    <source>
        <strain evidence="2 3">cv. Gransden 2004</strain>
    </source>
</reference>
<dbReference type="Proteomes" id="UP000006727">
    <property type="component" value="Chromosome 1"/>
</dbReference>
<dbReference type="Gramene" id="Pp3c1_18139V3.1">
    <property type="protein sequence ID" value="PAC:32970255.CDS.1"/>
    <property type="gene ID" value="Pp3c1_18139"/>
</dbReference>
<evidence type="ECO:0000313" key="3">
    <source>
        <dbReference type="Proteomes" id="UP000006727"/>
    </source>
</evidence>
<dbReference type="InParanoid" id="A0A2K1L8N7"/>
<keyword evidence="3" id="KW-1185">Reference proteome</keyword>
<reference evidence="2" key="3">
    <citation type="submission" date="2020-12" db="UniProtKB">
        <authorList>
            <consortium name="EnsemblPlants"/>
        </authorList>
    </citation>
    <scope>IDENTIFICATION</scope>
</reference>
<proteinExistence type="predicted"/>
<dbReference type="AlphaFoldDB" id="A0A2K1L8N7"/>
<organism evidence="1">
    <name type="scientific">Physcomitrium patens</name>
    <name type="common">Spreading-leaved earth moss</name>
    <name type="synonym">Physcomitrella patens</name>
    <dbReference type="NCBI Taxonomy" id="3218"/>
    <lineage>
        <taxon>Eukaryota</taxon>
        <taxon>Viridiplantae</taxon>
        <taxon>Streptophyta</taxon>
        <taxon>Embryophyta</taxon>
        <taxon>Bryophyta</taxon>
        <taxon>Bryophytina</taxon>
        <taxon>Bryopsida</taxon>
        <taxon>Funariidae</taxon>
        <taxon>Funariales</taxon>
        <taxon>Funariaceae</taxon>
        <taxon>Physcomitrium</taxon>
    </lineage>
</organism>